<dbReference type="RefSeq" id="WP_166692784.1">
    <property type="nucleotide sequence ID" value="NZ_WAEL01000006.1"/>
</dbReference>
<dbReference type="Proteomes" id="UP000606008">
    <property type="component" value="Unassembled WGS sequence"/>
</dbReference>
<organism evidence="1 2">
    <name type="scientific">Fibrivirga algicola</name>
    <dbReference type="NCBI Taxonomy" id="2950420"/>
    <lineage>
        <taxon>Bacteria</taxon>
        <taxon>Pseudomonadati</taxon>
        <taxon>Bacteroidota</taxon>
        <taxon>Cytophagia</taxon>
        <taxon>Cytophagales</taxon>
        <taxon>Spirosomataceae</taxon>
        <taxon>Fibrivirga</taxon>
    </lineage>
</organism>
<comment type="caution">
    <text evidence="1">The sequence shown here is derived from an EMBL/GenBank/DDBJ whole genome shotgun (WGS) entry which is preliminary data.</text>
</comment>
<name>A0ABX0QJ21_9BACT</name>
<gene>
    <name evidence="1" type="ORF">F7231_16765</name>
</gene>
<evidence type="ECO:0000313" key="1">
    <source>
        <dbReference type="EMBL" id="NID11828.1"/>
    </source>
</evidence>
<reference evidence="1" key="1">
    <citation type="submission" date="2024-05" db="EMBL/GenBank/DDBJ databases">
        <authorList>
            <person name="Jung D.-H."/>
        </authorList>
    </citation>
    <scope>NUCLEOTIDE SEQUENCE</scope>
    <source>
        <strain evidence="1">JA-25</strain>
    </source>
</reference>
<proteinExistence type="predicted"/>
<keyword evidence="2" id="KW-1185">Reference proteome</keyword>
<evidence type="ECO:0008006" key="3">
    <source>
        <dbReference type="Google" id="ProtNLM"/>
    </source>
</evidence>
<sequence>MRQFITCLTVLLGLVGSACKPVNDPTTVSPTKGVSDIVINKSWKALRVQEGSVTVYQDGRSDNLYPGYRNYQLVFTGQKVKFTEYTGEVFDGDWTVLDNSSRAYLSLRNLTPSPSNSGGIVEFEVNSFSDTQLVITASKPNLKTGNTVNVYTLIPK</sequence>
<accession>A0ABX0QJ21</accession>
<dbReference type="PROSITE" id="PS51257">
    <property type="entry name" value="PROKAR_LIPOPROTEIN"/>
    <property type="match status" value="1"/>
</dbReference>
<evidence type="ECO:0000313" key="2">
    <source>
        <dbReference type="Proteomes" id="UP000606008"/>
    </source>
</evidence>
<dbReference type="EMBL" id="WAEL01000006">
    <property type="protein sequence ID" value="NID11828.1"/>
    <property type="molecule type" value="Genomic_DNA"/>
</dbReference>
<protein>
    <recommendedName>
        <fullName evidence="3">Lipocalin-like domain-containing protein</fullName>
    </recommendedName>
</protein>